<dbReference type="KEGG" id="vg:23461988"/>
<dbReference type="EMBL" id="KP136319">
    <property type="protein sequence ID" value="AJF97071.1"/>
    <property type="molecule type" value="Genomic_DNA"/>
</dbReference>
<reference evidence="2 3" key="1">
    <citation type="journal article" date="2015" name="Parasitol. Res.">
        <title>Viruses in close associations with free-living amoebae.</title>
        <authorList>
            <person name="Scheid P."/>
        </authorList>
    </citation>
    <scope>NUCLEOTIDE SEQUENCE [LARGE SCALE GENOMIC DNA]</scope>
    <source>
        <strain evidence="2">KlaHel</strain>
    </source>
</reference>
<protein>
    <submittedName>
        <fullName evidence="2">Uncharacterized protein</fullName>
    </submittedName>
</protein>
<evidence type="ECO:0000313" key="2">
    <source>
        <dbReference type="EMBL" id="AJF97071.1"/>
    </source>
</evidence>
<evidence type="ECO:0000313" key="3">
    <source>
        <dbReference type="Proteomes" id="UP000202511"/>
    </source>
</evidence>
<sequence length="107" mass="12066">MTTWPSLSSRFFFAPPLFVAAPSVLGHRVRVRTQQCQPTTADFFFLLGADCKQSLCKPQQKASPLHTTSPDATKKILESLTRSLCTQSKSIRRRTKQKDLKKVASRK</sequence>
<dbReference type="RefSeq" id="YP_009119306.1">
    <property type="nucleotide sequence ID" value="NC_026440.1"/>
</dbReference>
<accession>A0A0B5J8E9</accession>
<dbReference type="GeneID" id="23461988"/>
<feature type="compositionally biased region" description="Basic and acidic residues" evidence="1">
    <location>
        <begin position="97"/>
        <end position="107"/>
    </location>
</feature>
<name>A0A0B5J8E9_9VIRU</name>
<feature type="region of interest" description="Disordered" evidence="1">
    <location>
        <begin position="88"/>
        <end position="107"/>
    </location>
</feature>
<proteinExistence type="predicted"/>
<dbReference type="Proteomes" id="UP000202511">
    <property type="component" value="Segment"/>
</dbReference>
<evidence type="ECO:0000256" key="1">
    <source>
        <dbReference type="SAM" id="MobiDB-lite"/>
    </source>
</evidence>
<organism evidence="2 3">
    <name type="scientific">Pandoravirus inopinatum</name>
    <dbReference type="NCBI Taxonomy" id="1605721"/>
    <lineage>
        <taxon>Viruses</taxon>
        <taxon>Pandoravirus</taxon>
    </lineage>
</organism>